<evidence type="ECO:0000313" key="1">
    <source>
        <dbReference type="EMBL" id="CAB4004532.1"/>
    </source>
</evidence>
<dbReference type="AlphaFoldDB" id="A0A7D9I8V7"/>
<reference evidence="1" key="1">
    <citation type="submission" date="2020-04" db="EMBL/GenBank/DDBJ databases">
        <authorList>
            <person name="Alioto T."/>
            <person name="Alioto T."/>
            <person name="Gomez Garrido J."/>
        </authorList>
    </citation>
    <scope>NUCLEOTIDE SEQUENCE</scope>
    <source>
        <strain evidence="1">A484AB</strain>
    </source>
</reference>
<organism evidence="1 2">
    <name type="scientific">Paramuricea clavata</name>
    <name type="common">Red gorgonian</name>
    <name type="synonym">Violescent sea-whip</name>
    <dbReference type="NCBI Taxonomy" id="317549"/>
    <lineage>
        <taxon>Eukaryota</taxon>
        <taxon>Metazoa</taxon>
        <taxon>Cnidaria</taxon>
        <taxon>Anthozoa</taxon>
        <taxon>Octocorallia</taxon>
        <taxon>Malacalcyonacea</taxon>
        <taxon>Plexauridae</taxon>
        <taxon>Paramuricea</taxon>
    </lineage>
</organism>
<gene>
    <name evidence="1" type="ORF">PACLA_8A056367</name>
</gene>
<comment type="caution">
    <text evidence="1">The sequence shown here is derived from an EMBL/GenBank/DDBJ whole genome shotgun (WGS) entry which is preliminary data.</text>
</comment>
<accession>A0A7D9I8V7</accession>
<sequence>MDSPPLLCKNTLIELGMLKIEPQGTLKETNKLRIHSVKATGDVEAILDEYKEVFEGIGCIQDKNTGEEIEVKLEIDPEAIPVAQKPRHVAYHLQQPLKE</sequence>
<keyword evidence="2" id="KW-1185">Reference proteome</keyword>
<dbReference type="EMBL" id="CACRXK020004928">
    <property type="protein sequence ID" value="CAB4004532.1"/>
    <property type="molecule type" value="Genomic_DNA"/>
</dbReference>
<protein>
    <submittedName>
        <fullName evidence="1">Uncharacterized protein</fullName>
    </submittedName>
</protein>
<name>A0A7D9I8V7_PARCT</name>
<proteinExistence type="predicted"/>
<dbReference type="OrthoDB" id="5984311at2759"/>
<dbReference type="Proteomes" id="UP001152795">
    <property type="component" value="Unassembled WGS sequence"/>
</dbReference>
<evidence type="ECO:0000313" key="2">
    <source>
        <dbReference type="Proteomes" id="UP001152795"/>
    </source>
</evidence>